<evidence type="ECO:0000313" key="2">
    <source>
        <dbReference type="Proteomes" id="UP001647509"/>
    </source>
</evidence>
<protein>
    <submittedName>
        <fullName evidence="1">DUF4249 domain-containing protein</fullName>
    </submittedName>
</protein>
<name>A0ACC5U5Z7_9FLAO</name>
<dbReference type="EMBL" id="JAHKPD010000008">
    <property type="protein sequence ID" value="MBU2949696.1"/>
    <property type="molecule type" value="Genomic_DNA"/>
</dbReference>
<accession>A0ACC5U5Z7</accession>
<evidence type="ECO:0000313" key="1">
    <source>
        <dbReference type="EMBL" id="MBU2949696.1"/>
    </source>
</evidence>
<proteinExistence type="predicted"/>
<keyword evidence="2" id="KW-1185">Reference proteome</keyword>
<gene>
    <name evidence="1" type="ORF">KO493_03175</name>
</gene>
<organism evidence="1 2">
    <name type="scientific">Pseudotamlana agarivorans</name>
    <dbReference type="NCBI Taxonomy" id="481183"/>
    <lineage>
        <taxon>Bacteria</taxon>
        <taxon>Pseudomonadati</taxon>
        <taxon>Bacteroidota</taxon>
        <taxon>Flavobacteriia</taxon>
        <taxon>Flavobacteriales</taxon>
        <taxon>Flavobacteriaceae</taxon>
        <taxon>Pseudotamlana</taxon>
    </lineage>
</organism>
<reference evidence="1" key="1">
    <citation type="submission" date="2021-05" db="EMBL/GenBank/DDBJ databases">
        <title>Draft genomes of bacteria isolated from model marine particles.</title>
        <authorList>
            <person name="Datta M.S."/>
            <person name="Schwartzman J.A."/>
            <person name="Enke T.N."/>
            <person name="Saavedra J."/>
            <person name="Cermak N."/>
            <person name="Cordero O.X."/>
        </authorList>
    </citation>
    <scope>NUCLEOTIDE SEQUENCE</scope>
    <source>
        <strain evidence="1">I2M19</strain>
    </source>
</reference>
<comment type="caution">
    <text evidence="1">The sequence shown here is derived from an EMBL/GenBank/DDBJ whole genome shotgun (WGS) entry which is preliminary data.</text>
</comment>
<sequence length="284" mass="32430">MKKYIYLSFICVVNLLVSCTDVIDVEVPTADPRLVIEASLDWEKGTLGNNQTIKLSKTSPYFDTNSSNPVTNAMVSVTRLSDNRVFNFANNNDGTYTTTSFEAVFNETYQLDVLYENEVYTATEMLLPTTEITKITQSKDGGILPDAIEVNVFFDDPDNETNFYIIRFQNQGDLFPEFRDLSDELLNGNEIRVFYEKRGDDENDKDNELKPGDVVDINLFNVSERYYKYMQLLNSQLGSGNPFSPTPVELRGNCINATNADNYPYGYFRVTETDERVYTITEEN</sequence>
<dbReference type="Proteomes" id="UP001647509">
    <property type="component" value="Unassembled WGS sequence"/>
</dbReference>